<name>A0ABS7D8B5_9BACL</name>
<feature type="chain" id="PRO_5046111733" description="DUF5050 domain-containing protein" evidence="1">
    <location>
        <begin position="34"/>
        <end position="321"/>
    </location>
</feature>
<sequence length="321" mass="37066">MRKFFNSKSKLISAFAIVLVLFLIFLSMNQTTAAEYSSRLYTPTYTAKIGDHYFIVDCWNHRIIYNDDIDTDIKNWSTLDNDIAGPHSIASDSELYVAEDTGRNKLFVYTLTADGFKKTQIIDDIAGRPHRTIYDPSTEKFYVLTSTSQNMYVLSNQNGKLVIDKQVHLAFLEQTYTRSFSIIDDKMYFVSGPNKITIVDYINKDFEVAMQYDVPQEYSAMNDIFKIDDYYYISSYPEKLIRLKELSRFDSAENIYDELQFKGTPYYFSTFDNKFYVTEIDSHSGIKSFTIQNGSISDVETINDSGPADDLVLQRKSELPT</sequence>
<evidence type="ECO:0000256" key="1">
    <source>
        <dbReference type="SAM" id="SignalP"/>
    </source>
</evidence>
<dbReference type="Proteomes" id="UP000812277">
    <property type="component" value="Unassembled WGS sequence"/>
</dbReference>
<reference evidence="2 3" key="1">
    <citation type="submission" date="2021-07" db="EMBL/GenBank/DDBJ databases">
        <title>Paenibacillus radiodurans sp. nov., isolated from the southeastern edge of Tengger Desert.</title>
        <authorList>
            <person name="Zhang G."/>
        </authorList>
    </citation>
    <scope>NUCLEOTIDE SEQUENCE [LARGE SCALE GENOMIC DNA]</scope>
    <source>
        <strain evidence="2 3">DT7-4</strain>
    </source>
</reference>
<dbReference type="SUPFAM" id="SSF63825">
    <property type="entry name" value="YWTD domain"/>
    <property type="match status" value="1"/>
</dbReference>
<dbReference type="EMBL" id="JAHZIJ010000010">
    <property type="protein sequence ID" value="MBW7476115.1"/>
    <property type="molecule type" value="Genomic_DNA"/>
</dbReference>
<evidence type="ECO:0000313" key="3">
    <source>
        <dbReference type="Proteomes" id="UP000812277"/>
    </source>
</evidence>
<organism evidence="2 3">
    <name type="scientific">Paenibacillus oenotherae</name>
    <dbReference type="NCBI Taxonomy" id="1435645"/>
    <lineage>
        <taxon>Bacteria</taxon>
        <taxon>Bacillati</taxon>
        <taxon>Bacillota</taxon>
        <taxon>Bacilli</taxon>
        <taxon>Bacillales</taxon>
        <taxon>Paenibacillaceae</taxon>
        <taxon>Paenibacillus</taxon>
    </lineage>
</organism>
<evidence type="ECO:0008006" key="4">
    <source>
        <dbReference type="Google" id="ProtNLM"/>
    </source>
</evidence>
<gene>
    <name evidence="2" type="ORF">K0T92_15320</name>
</gene>
<keyword evidence="1" id="KW-0732">Signal</keyword>
<comment type="caution">
    <text evidence="2">The sequence shown here is derived from an EMBL/GenBank/DDBJ whole genome shotgun (WGS) entry which is preliminary data.</text>
</comment>
<evidence type="ECO:0000313" key="2">
    <source>
        <dbReference type="EMBL" id="MBW7476115.1"/>
    </source>
</evidence>
<feature type="signal peptide" evidence="1">
    <location>
        <begin position="1"/>
        <end position="33"/>
    </location>
</feature>
<proteinExistence type="predicted"/>
<accession>A0ABS7D8B5</accession>
<dbReference type="RefSeq" id="WP_219873353.1">
    <property type="nucleotide sequence ID" value="NZ_JAHZIJ010000010.1"/>
</dbReference>
<protein>
    <recommendedName>
        <fullName evidence="4">DUF5050 domain-containing protein</fullName>
    </recommendedName>
</protein>
<keyword evidence="3" id="KW-1185">Reference proteome</keyword>